<organism evidence="1">
    <name type="scientific">Salmonella enterica</name>
    <name type="common">Salmonella choleraesuis</name>
    <dbReference type="NCBI Taxonomy" id="28901"/>
    <lineage>
        <taxon>Bacteria</taxon>
        <taxon>Pseudomonadati</taxon>
        <taxon>Pseudomonadota</taxon>
        <taxon>Gammaproteobacteria</taxon>
        <taxon>Enterobacterales</taxon>
        <taxon>Enterobacteriaceae</taxon>
        <taxon>Salmonella</taxon>
    </lineage>
</organism>
<proteinExistence type="predicted"/>
<dbReference type="EMBL" id="RMUA01000036">
    <property type="protein sequence ID" value="MFK71330.1"/>
    <property type="molecule type" value="Genomic_DNA"/>
</dbReference>
<dbReference type="Pfam" id="PF20901">
    <property type="entry name" value="Sf6_terminase"/>
    <property type="match status" value="1"/>
</dbReference>
<reference evidence="1" key="1">
    <citation type="submission" date="2018-11" db="EMBL/GenBank/DDBJ databases">
        <authorList>
            <consortium name="PulseNet: The National Subtyping Network for Foodborne Disease Surveillance"/>
            <person name="Tarr C.L."/>
            <person name="Trees E."/>
            <person name="Katz L.S."/>
            <person name="Carleton-Romer H.A."/>
            <person name="Stroika S."/>
            <person name="Kucerova Z."/>
            <person name="Roache K.F."/>
            <person name="Sabol A.L."/>
            <person name="Besser J."/>
            <person name="Gerner-Smidt P."/>
        </authorList>
    </citation>
    <scope>NUCLEOTIDE SEQUENCE [LARGE SCALE GENOMIC DNA]</scope>
    <source>
        <strain evidence="1">PNUSAS057377</strain>
    </source>
</reference>
<protein>
    <submittedName>
        <fullName evidence="1">DNA packaging protein</fullName>
    </submittedName>
</protein>
<dbReference type="AlphaFoldDB" id="A0A3J4MRN0"/>
<dbReference type="Gene3D" id="1.10.10.60">
    <property type="entry name" value="Homeodomain-like"/>
    <property type="match status" value="1"/>
</dbReference>
<accession>A0A3J4MRN0</accession>
<name>A0A3J4MRN0_SALER</name>
<comment type="caution">
    <text evidence="1">The sequence shown here is derived from an EMBL/GenBank/DDBJ whole genome shotgun (WGS) entry which is preliminary data.</text>
</comment>
<dbReference type="InterPro" id="IPR048683">
    <property type="entry name" value="Sf6_terminase"/>
</dbReference>
<gene>
    <name evidence="1" type="ORF">EEN95_19285</name>
</gene>
<sequence length="167" mass="19223">MAAEEKKVGRPSDYTEELAEIICLRLAEGESLRSVCRDDGMPSKQAVLRWLARNESFRAQYVRAKEEGAEAIAEELFDIADDGTNDWMEKLDKDGEAIGYQLNGEHVQRSKLRIDTRKWYLSKIMPKKYGDRIQYEQKITITDLSDEELDRRLMELTNAQSQSGAED</sequence>
<evidence type="ECO:0000313" key="1">
    <source>
        <dbReference type="EMBL" id="MFK71330.1"/>
    </source>
</evidence>
<dbReference type="Proteomes" id="UP000885320">
    <property type="component" value="Unassembled WGS sequence"/>
</dbReference>